<evidence type="ECO:0000313" key="2">
    <source>
        <dbReference type="Proteomes" id="UP000248349"/>
    </source>
</evidence>
<reference evidence="1 2" key="1">
    <citation type="submission" date="2016-12" db="EMBL/GenBank/DDBJ databases">
        <title>The genomes of Aspergillus section Nigri reveals drivers in fungal speciation.</title>
        <authorList>
            <consortium name="DOE Joint Genome Institute"/>
            <person name="Vesth T.C."/>
            <person name="Nybo J."/>
            <person name="Theobald S."/>
            <person name="Brandl J."/>
            <person name="Frisvad J.C."/>
            <person name="Nielsen K.F."/>
            <person name="Lyhne E.K."/>
            <person name="Kogle M.E."/>
            <person name="Kuo A."/>
            <person name="Riley R."/>
            <person name="Clum A."/>
            <person name="Nolan M."/>
            <person name="Lipzen A."/>
            <person name="Salamov A."/>
            <person name="Henrissat B."/>
            <person name="Wiebenga A."/>
            <person name="De Vries R.P."/>
            <person name="Grigoriev I.V."/>
            <person name="Mortensen U.H."/>
            <person name="Andersen M.R."/>
            <person name="Baker S.E."/>
        </authorList>
    </citation>
    <scope>NUCLEOTIDE SEQUENCE [LARGE SCALE GENOMIC DNA]</scope>
    <source>
        <strain evidence="1 2">JOP 1030-1</strain>
    </source>
</reference>
<dbReference type="RefSeq" id="XP_025432495.1">
    <property type="nucleotide sequence ID" value="XM_025570738.1"/>
</dbReference>
<organism evidence="1 2">
    <name type="scientific">Aspergillus saccharolyticus JOP 1030-1</name>
    <dbReference type="NCBI Taxonomy" id="1450539"/>
    <lineage>
        <taxon>Eukaryota</taxon>
        <taxon>Fungi</taxon>
        <taxon>Dikarya</taxon>
        <taxon>Ascomycota</taxon>
        <taxon>Pezizomycotina</taxon>
        <taxon>Eurotiomycetes</taxon>
        <taxon>Eurotiomycetidae</taxon>
        <taxon>Eurotiales</taxon>
        <taxon>Aspergillaceae</taxon>
        <taxon>Aspergillus</taxon>
        <taxon>Aspergillus subgen. Circumdati</taxon>
    </lineage>
</organism>
<dbReference type="Proteomes" id="UP000248349">
    <property type="component" value="Unassembled WGS sequence"/>
</dbReference>
<accession>A0A318ZQ16</accession>
<protein>
    <submittedName>
        <fullName evidence="1">Uncharacterized protein</fullName>
    </submittedName>
</protein>
<dbReference type="EMBL" id="KZ821227">
    <property type="protein sequence ID" value="PYH46513.1"/>
    <property type="molecule type" value="Genomic_DNA"/>
</dbReference>
<keyword evidence="2" id="KW-1185">Reference proteome</keyword>
<proteinExistence type="predicted"/>
<gene>
    <name evidence="1" type="ORF">BP01DRAFT_16616</name>
</gene>
<evidence type="ECO:0000313" key="1">
    <source>
        <dbReference type="EMBL" id="PYH46513.1"/>
    </source>
</evidence>
<dbReference type="AlphaFoldDB" id="A0A318ZQ16"/>
<dbReference type="GeneID" id="37071966"/>
<sequence>MPCLFVLFRPLEDVACFVVRSCLCPSMGALAVCTVDTRRLISSCIHGRDVFGHGRSEVRPCLIDNNIYQSNLICCGDIPRAINTNPGKHEYMLLLVTRTGRGGSAILGKAMQLSARIKSIG</sequence>
<name>A0A318ZQ16_9EURO</name>